<evidence type="ECO:0008006" key="3">
    <source>
        <dbReference type="Google" id="ProtNLM"/>
    </source>
</evidence>
<comment type="caution">
    <text evidence="1">The sequence shown here is derived from an EMBL/GenBank/DDBJ whole genome shotgun (WGS) entry which is preliminary data.</text>
</comment>
<name>A0ABW8UMH4_9RHOB</name>
<gene>
    <name evidence="1" type="ORF">ACERZ8_00070</name>
</gene>
<evidence type="ECO:0000313" key="1">
    <source>
        <dbReference type="EMBL" id="MFL4468338.1"/>
    </source>
</evidence>
<dbReference type="Proteomes" id="UP001627408">
    <property type="component" value="Unassembled WGS sequence"/>
</dbReference>
<protein>
    <recommendedName>
        <fullName evidence="3">TIGR03016 family PEP-CTERM system-associated outer membrane protein</fullName>
    </recommendedName>
</protein>
<dbReference type="RefSeq" id="WP_407590093.1">
    <property type="nucleotide sequence ID" value="NZ_JBHDIY010000001.1"/>
</dbReference>
<keyword evidence="2" id="KW-1185">Reference proteome</keyword>
<dbReference type="EMBL" id="JBHDIY010000001">
    <property type="protein sequence ID" value="MFL4468338.1"/>
    <property type="molecule type" value="Genomic_DNA"/>
</dbReference>
<dbReference type="SUPFAM" id="SSF56935">
    <property type="entry name" value="Porins"/>
    <property type="match status" value="1"/>
</dbReference>
<evidence type="ECO:0000313" key="2">
    <source>
        <dbReference type="Proteomes" id="UP001627408"/>
    </source>
</evidence>
<accession>A0ABW8UMH4</accession>
<reference evidence="1 2" key="1">
    <citation type="submission" date="2024-08" db="EMBL/GenBank/DDBJ databases">
        <title>Tateyamaria sp. nov., isolated from marine algae.</title>
        <authorList>
            <person name="Choi B.J."/>
            <person name="Kim J.M."/>
            <person name="Lee J.K."/>
            <person name="Choi D.G."/>
            <person name="Bayburt H."/>
            <person name="Baek J.H."/>
            <person name="Han D.M."/>
            <person name="Jeon C.O."/>
        </authorList>
    </citation>
    <scope>NUCLEOTIDE SEQUENCE [LARGE SCALE GENOMIC DNA]</scope>
    <source>
        <strain evidence="1 2">KMU-156</strain>
    </source>
</reference>
<organism evidence="1 2">
    <name type="scientific">Tateyamaria armeniaca</name>
    <dbReference type="NCBI Taxonomy" id="2518930"/>
    <lineage>
        <taxon>Bacteria</taxon>
        <taxon>Pseudomonadati</taxon>
        <taxon>Pseudomonadota</taxon>
        <taxon>Alphaproteobacteria</taxon>
        <taxon>Rhodobacterales</taxon>
        <taxon>Roseobacteraceae</taxon>
        <taxon>Tateyamaria</taxon>
    </lineage>
</organism>
<sequence>MRFDLTPTLRATLDLGYSTFEDFGTPEGVRETYSLNSTLRQDLRNGDITFRLGATETENGERYTFSTGRSLTTPLWDLSGSVGLTRDTGGDVSPDISLDVTRALPRGSLGASFSQRIASGVDDDEEQITSLRVSYDKQLNALTSFNASLSYSETDPTAAGSNTSSFGSVGVSLQRTLTEDLQLDLGFQHRVSEDTAGIRARDNRLSVSLRRDLSARR</sequence>
<proteinExistence type="predicted"/>